<gene>
    <name evidence="1" type="ORF">TR121598</name>
</gene>
<evidence type="ECO:0000313" key="1">
    <source>
        <dbReference type="EMBL" id="JAP43479.1"/>
    </source>
</evidence>
<proteinExistence type="predicted"/>
<sequence length="107" mass="12587">MEIGHSMGHYMSFGTERLHPLVIVQECRHSCHRARHSKIENVQRHWTSNLLYPSLSNTSYSTRCQLKKLKFIWVRRQEAGFCLLFRRKNSSLLPSSLSLPPFIFLIT</sequence>
<name>A0A0X3NUV8_SCHSO</name>
<dbReference type="AlphaFoldDB" id="A0A0X3NUV8"/>
<dbReference type="EMBL" id="GEEE01019746">
    <property type="protein sequence ID" value="JAP43479.1"/>
    <property type="molecule type" value="Transcribed_RNA"/>
</dbReference>
<protein>
    <submittedName>
        <fullName evidence="1">Uncharacterized protein</fullName>
    </submittedName>
</protein>
<reference evidence="1" key="1">
    <citation type="submission" date="2016-01" db="EMBL/GenBank/DDBJ databases">
        <title>Reference transcriptome for the parasite Schistocephalus solidus: insights into the molecular evolution of parasitism.</title>
        <authorList>
            <person name="Hebert F.O."/>
            <person name="Grambauer S."/>
            <person name="Barber I."/>
            <person name="Landry C.R."/>
            <person name="Aubin-Horth N."/>
        </authorList>
    </citation>
    <scope>NUCLEOTIDE SEQUENCE</scope>
</reference>
<accession>A0A0X3NUV8</accession>
<organism evidence="1">
    <name type="scientific">Schistocephalus solidus</name>
    <name type="common">Tapeworm</name>
    <dbReference type="NCBI Taxonomy" id="70667"/>
    <lineage>
        <taxon>Eukaryota</taxon>
        <taxon>Metazoa</taxon>
        <taxon>Spiralia</taxon>
        <taxon>Lophotrochozoa</taxon>
        <taxon>Platyhelminthes</taxon>
        <taxon>Cestoda</taxon>
        <taxon>Eucestoda</taxon>
        <taxon>Diphyllobothriidea</taxon>
        <taxon>Diphyllobothriidae</taxon>
        <taxon>Schistocephalus</taxon>
    </lineage>
</organism>